<dbReference type="PANTHER" id="PTHR15434:SF2">
    <property type="entry name" value="HEAT SHOCK FACTOR 2-BINDING PROTEIN"/>
    <property type="match status" value="1"/>
</dbReference>
<dbReference type="RefSeq" id="XP_011305219.1">
    <property type="nucleotide sequence ID" value="XM_011306917.1"/>
</dbReference>
<name>A0A9R1U1W6_9HYME</name>
<proteinExistence type="predicted"/>
<protein>
    <submittedName>
        <fullName evidence="2">Uncharacterized protein</fullName>
    </submittedName>
</protein>
<dbReference type="PANTHER" id="PTHR15434">
    <property type="entry name" value="HEAT SHOCK FACTOR 2-BINDING PROTEIN"/>
    <property type="match status" value="1"/>
</dbReference>
<dbReference type="InterPro" id="IPR011989">
    <property type="entry name" value="ARM-like"/>
</dbReference>
<gene>
    <name evidence="2" type="primary">LOC105267811</name>
</gene>
<dbReference type="Gene3D" id="1.25.10.10">
    <property type="entry name" value="Leucine-rich Repeat Variant"/>
    <property type="match status" value="1"/>
</dbReference>
<dbReference type="SUPFAM" id="SSF48371">
    <property type="entry name" value="ARM repeat"/>
    <property type="match status" value="1"/>
</dbReference>
<sequence>MTDGDGDYGGMGLGDSRISQENLDDIDHMLEKLAMAQSHILRFINQLPALLDNDEEFEKLRSEVNGLVDKIYSIVGPLVEAKNENEKRIKQLEASYGELLYHFEGEQKKVESFEQQIRQLTAESAGQVTFCTHMGAVLGNLIWKSARSSSQVEQWLNENRQDLNDFISITTTALESFLQTFGGRFPDIKEQQCQFMMSLMGTITNVSANSTGRQMLCSQATGKSLISLITKSIPNVPSTTGDPMKRLMLMILYNISLNCTGLPFLLSRKVHELIPYCTEESPEIQLNALRLIQSITYDIKETEVVNRLLELLPLIKIHEFMSSRDDRIAEAARGLMTNINKFFATAETISNTSTEN</sequence>
<reference evidence="2" key="1">
    <citation type="submission" date="2025-08" db="UniProtKB">
        <authorList>
            <consortium name="RefSeq"/>
        </authorList>
    </citation>
    <scope>IDENTIFICATION</scope>
    <source>
        <strain evidence="2">USDA-PBARC FA_bdor</strain>
        <tissue evidence="2">Whole organism</tissue>
    </source>
</reference>
<dbReference type="OrthoDB" id="10065854at2759"/>
<keyword evidence="1" id="KW-1185">Reference proteome</keyword>
<dbReference type="AlphaFoldDB" id="A0A9R1U1W6"/>
<evidence type="ECO:0000313" key="2">
    <source>
        <dbReference type="RefSeq" id="XP_011305219.1"/>
    </source>
</evidence>
<dbReference type="InterPro" id="IPR016024">
    <property type="entry name" value="ARM-type_fold"/>
</dbReference>
<dbReference type="GeneID" id="105267811"/>
<organism evidence="1 2">
    <name type="scientific">Fopius arisanus</name>
    <dbReference type="NCBI Taxonomy" id="64838"/>
    <lineage>
        <taxon>Eukaryota</taxon>
        <taxon>Metazoa</taxon>
        <taxon>Ecdysozoa</taxon>
        <taxon>Arthropoda</taxon>
        <taxon>Hexapoda</taxon>
        <taxon>Insecta</taxon>
        <taxon>Pterygota</taxon>
        <taxon>Neoptera</taxon>
        <taxon>Endopterygota</taxon>
        <taxon>Hymenoptera</taxon>
        <taxon>Apocrita</taxon>
        <taxon>Ichneumonoidea</taxon>
        <taxon>Braconidae</taxon>
        <taxon>Opiinae</taxon>
        <taxon>Fopius</taxon>
    </lineage>
</organism>
<dbReference type="Proteomes" id="UP000694866">
    <property type="component" value="Unplaced"/>
</dbReference>
<accession>A0A9R1U1W6</accession>
<dbReference type="InterPro" id="IPR039584">
    <property type="entry name" value="HSF2BP"/>
</dbReference>
<evidence type="ECO:0000313" key="1">
    <source>
        <dbReference type="Proteomes" id="UP000694866"/>
    </source>
</evidence>
<dbReference type="KEGG" id="fas:105267811"/>
<dbReference type="GO" id="GO:0005829">
    <property type="term" value="C:cytosol"/>
    <property type="evidence" value="ECO:0007669"/>
    <property type="project" value="TreeGrafter"/>
</dbReference>